<keyword evidence="4 8" id="KW-0812">Transmembrane</keyword>
<feature type="domain" description="ABC transmembrane type-1" evidence="9">
    <location>
        <begin position="109"/>
        <end position="222"/>
    </location>
</feature>
<reference evidence="10" key="1">
    <citation type="journal article" date="2015" name="Nature">
        <title>Complex archaea that bridge the gap between prokaryotes and eukaryotes.</title>
        <authorList>
            <person name="Spang A."/>
            <person name="Saw J.H."/>
            <person name="Jorgensen S.L."/>
            <person name="Zaremba-Niedzwiedzka K."/>
            <person name="Martijn J."/>
            <person name="Lind A.E."/>
            <person name="van Eijk R."/>
            <person name="Schleper C."/>
            <person name="Guy L."/>
            <person name="Ettema T.J."/>
        </authorList>
    </citation>
    <scope>NUCLEOTIDE SEQUENCE</scope>
</reference>
<dbReference type="AlphaFoldDB" id="A0A0F8WMI0"/>
<keyword evidence="3" id="KW-1003">Cell membrane</keyword>
<gene>
    <name evidence="10" type="ORF">LCGC14_3050100</name>
</gene>
<feature type="transmembrane region" description="Helical" evidence="8">
    <location>
        <begin position="57"/>
        <end position="78"/>
    </location>
</feature>
<keyword evidence="2" id="KW-0813">Transport</keyword>
<dbReference type="Pfam" id="PF00528">
    <property type="entry name" value="BPD_transp_1"/>
    <property type="match status" value="1"/>
</dbReference>
<name>A0A0F8WMI0_9ZZZZ</name>
<protein>
    <recommendedName>
        <fullName evidence="9">ABC transmembrane type-1 domain-containing protein</fullName>
    </recommendedName>
</protein>
<comment type="subcellular location">
    <subcellularLocation>
        <location evidence="1">Cell membrane</location>
        <topology evidence="1">Multi-pass membrane protein</topology>
    </subcellularLocation>
</comment>
<dbReference type="PANTHER" id="PTHR30151">
    <property type="entry name" value="ALKANE SULFONATE ABC TRANSPORTER-RELATED, MEMBRANE SUBUNIT"/>
    <property type="match status" value="1"/>
</dbReference>
<dbReference type="PANTHER" id="PTHR30151:SF0">
    <property type="entry name" value="ABC TRANSPORTER PERMEASE PROTEIN MJ0413-RELATED"/>
    <property type="match status" value="1"/>
</dbReference>
<dbReference type="InterPro" id="IPR000515">
    <property type="entry name" value="MetI-like"/>
</dbReference>
<dbReference type="PROSITE" id="PS50928">
    <property type="entry name" value="ABC_TM1"/>
    <property type="match status" value="1"/>
</dbReference>
<evidence type="ECO:0000256" key="2">
    <source>
        <dbReference type="ARBA" id="ARBA00022448"/>
    </source>
</evidence>
<dbReference type="GO" id="GO:0005886">
    <property type="term" value="C:plasma membrane"/>
    <property type="evidence" value="ECO:0007669"/>
    <property type="project" value="UniProtKB-SubCell"/>
</dbReference>
<evidence type="ECO:0000259" key="9">
    <source>
        <dbReference type="PROSITE" id="PS50928"/>
    </source>
</evidence>
<feature type="transmembrane region" description="Helical" evidence="8">
    <location>
        <begin position="150"/>
        <end position="167"/>
    </location>
</feature>
<dbReference type="GO" id="GO:0055085">
    <property type="term" value="P:transmembrane transport"/>
    <property type="evidence" value="ECO:0007669"/>
    <property type="project" value="InterPro"/>
</dbReference>
<dbReference type="SUPFAM" id="SSF161098">
    <property type="entry name" value="MetI-like"/>
    <property type="match status" value="1"/>
</dbReference>
<comment type="caution">
    <text evidence="10">The sequence shown here is derived from an EMBL/GenBank/DDBJ whole genome shotgun (WGS) entry which is preliminary data.</text>
</comment>
<evidence type="ECO:0000256" key="5">
    <source>
        <dbReference type="ARBA" id="ARBA00022989"/>
    </source>
</evidence>
<dbReference type="CDD" id="cd06261">
    <property type="entry name" value="TM_PBP2"/>
    <property type="match status" value="1"/>
</dbReference>
<sequence length="222" mass="24401">METEKSSSVEQEQPGAVTKRPEKIQPDKVPQSIGPKFTPPKDKFFGLRVRVHRNKSVALGILGGVIFFAIWEIAHYMMPEEKQRFLPSVEHVIATAYYLLAEKGFIYDIAKSCYRIFVSFFAASAIAIPLGIGMGCFANLRATLNPSVSGFRYLPAASFIPLLLVWFGPTDLAKMGLLFIGVIFFLTSLILDSTEAVPIELTEASLTMGASPRQVVLGVITP</sequence>
<organism evidence="10">
    <name type="scientific">marine sediment metagenome</name>
    <dbReference type="NCBI Taxonomy" id="412755"/>
    <lineage>
        <taxon>unclassified sequences</taxon>
        <taxon>metagenomes</taxon>
        <taxon>ecological metagenomes</taxon>
    </lineage>
</organism>
<accession>A0A0F8WMI0</accession>
<evidence type="ECO:0000256" key="6">
    <source>
        <dbReference type="ARBA" id="ARBA00023136"/>
    </source>
</evidence>
<feature type="transmembrane region" description="Helical" evidence="8">
    <location>
        <begin position="116"/>
        <end position="138"/>
    </location>
</feature>
<feature type="region of interest" description="Disordered" evidence="7">
    <location>
        <begin position="1"/>
        <end position="37"/>
    </location>
</feature>
<keyword evidence="6 8" id="KW-0472">Membrane</keyword>
<evidence type="ECO:0000313" key="10">
    <source>
        <dbReference type="EMBL" id="KKK57873.1"/>
    </source>
</evidence>
<evidence type="ECO:0000256" key="7">
    <source>
        <dbReference type="SAM" id="MobiDB-lite"/>
    </source>
</evidence>
<feature type="transmembrane region" description="Helical" evidence="8">
    <location>
        <begin position="173"/>
        <end position="191"/>
    </location>
</feature>
<dbReference type="Gene3D" id="1.10.3720.10">
    <property type="entry name" value="MetI-like"/>
    <property type="match status" value="1"/>
</dbReference>
<evidence type="ECO:0000256" key="4">
    <source>
        <dbReference type="ARBA" id="ARBA00022692"/>
    </source>
</evidence>
<feature type="non-terminal residue" evidence="10">
    <location>
        <position position="222"/>
    </location>
</feature>
<evidence type="ECO:0000256" key="1">
    <source>
        <dbReference type="ARBA" id="ARBA00004651"/>
    </source>
</evidence>
<keyword evidence="5 8" id="KW-1133">Transmembrane helix</keyword>
<evidence type="ECO:0000256" key="3">
    <source>
        <dbReference type="ARBA" id="ARBA00022475"/>
    </source>
</evidence>
<dbReference type="EMBL" id="LAZR01064260">
    <property type="protein sequence ID" value="KKK57873.1"/>
    <property type="molecule type" value="Genomic_DNA"/>
</dbReference>
<dbReference type="InterPro" id="IPR035906">
    <property type="entry name" value="MetI-like_sf"/>
</dbReference>
<proteinExistence type="predicted"/>
<evidence type="ECO:0000256" key="8">
    <source>
        <dbReference type="SAM" id="Phobius"/>
    </source>
</evidence>